<evidence type="ECO:0000256" key="2">
    <source>
        <dbReference type="PROSITE-ProRule" id="PRU00252"/>
    </source>
</evidence>
<accession>A0AA40A8A1</accession>
<dbReference type="Pfam" id="PF00436">
    <property type="entry name" value="SSB"/>
    <property type="match status" value="1"/>
</dbReference>
<keyword evidence="1 2" id="KW-0238">DNA-binding</keyword>
<dbReference type="AlphaFoldDB" id="A0AA40A8A1"/>
<dbReference type="PANTHER" id="PTHR10302:SF0">
    <property type="entry name" value="SINGLE-STRANDED DNA-BINDING PROTEIN, MITOCHONDRIAL"/>
    <property type="match status" value="1"/>
</dbReference>
<dbReference type="NCBIfam" id="TIGR00621">
    <property type="entry name" value="ssb"/>
    <property type="match status" value="1"/>
</dbReference>
<dbReference type="InterPro" id="IPR000424">
    <property type="entry name" value="Primosome_PriB/ssb"/>
</dbReference>
<proteinExistence type="predicted"/>
<dbReference type="PROSITE" id="PS50935">
    <property type="entry name" value="SSB"/>
    <property type="match status" value="1"/>
</dbReference>
<dbReference type="PANTHER" id="PTHR10302">
    <property type="entry name" value="SINGLE-STRANDED DNA-BINDING PROTEIN"/>
    <property type="match status" value="1"/>
</dbReference>
<evidence type="ECO:0008006" key="5">
    <source>
        <dbReference type="Google" id="ProtNLM"/>
    </source>
</evidence>
<name>A0AA40A8A1_9PEZI</name>
<evidence type="ECO:0000313" key="3">
    <source>
        <dbReference type="EMBL" id="KAK0711152.1"/>
    </source>
</evidence>
<dbReference type="SUPFAM" id="SSF50249">
    <property type="entry name" value="Nucleic acid-binding proteins"/>
    <property type="match status" value="1"/>
</dbReference>
<comment type="caution">
    <text evidence="3">The sequence shown here is derived from an EMBL/GenBank/DDBJ whole genome shotgun (WGS) entry which is preliminary data.</text>
</comment>
<dbReference type="EMBL" id="JAUKUA010000005">
    <property type="protein sequence ID" value="KAK0711152.1"/>
    <property type="molecule type" value="Genomic_DNA"/>
</dbReference>
<organism evidence="3 4">
    <name type="scientific">Lasiosphaeris hirsuta</name>
    <dbReference type="NCBI Taxonomy" id="260670"/>
    <lineage>
        <taxon>Eukaryota</taxon>
        <taxon>Fungi</taxon>
        <taxon>Dikarya</taxon>
        <taxon>Ascomycota</taxon>
        <taxon>Pezizomycotina</taxon>
        <taxon>Sordariomycetes</taxon>
        <taxon>Sordariomycetidae</taxon>
        <taxon>Sordariales</taxon>
        <taxon>Lasiosphaeriaceae</taxon>
        <taxon>Lasiosphaeris</taxon>
    </lineage>
</organism>
<dbReference type="Gene3D" id="2.40.50.140">
    <property type="entry name" value="Nucleic acid-binding proteins"/>
    <property type="match status" value="1"/>
</dbReference>
<dbReference type="GO" id="GO:0003697">
    <property type="term" value="F:single-stranded DNA binding"/>
    <property type="evidence" value="ECO:0007669"/>
    <property type="project" value="InterPro"/>
</dbReference>
<sequence length="137" mass="15093">MSAFLRTASRAAAVRTTARTFSSTTPRPIAKVTIIGNLADTPELKATSTGREILKFSVASNSGPQDNRHTSWFNVTSFVDGPRREFLQSLSKGTLVFVEGDISINTWEDAEGKSRSGVNVVHRNLEVLRRPQDRSDE</sequence>
<evidence type="ECO:0000313" key="4">
    <source>
        <dbReference type="Proteomes" id="UP001172102"/>
    </source>
</evidence>
<evidence type="ECO:0000256" key="1">
    <source>
        <dbReference type="ARBA" id="ARBA00023125"/>
    </source>
</evidence>
<keyword evidence="4" id="KW-1185">Reference proteome</keyword>
<dbReference type="GO" id="GO:0006264">
    <property type="term" value="P:mitochondrial DNA replication"/>
    <property type="evidence" value="ECO:0007669"/>
    <property type="project" value="TreeGrafter"/>
</dbReference>
<dbReference type="InterPro" id="IPR011344">
    <property type="entry name" value="ssDNA-bd"/>
</dbReference>
<dbReference type="GO" id="GO:0042645">
    <property type="term" value="C:mitochondrial nucleoid"/>
    <property type="evidence" value="ECO:0007669"/>
    <property type="project" value="TreeGrafter"/>
</dbReference>
<dbReference type="InterPro" id="IPR012340">
    <property type="entry name" value="NA-bd_OB-fold"/>
</dbReference>
<dbReference type="CDD" id="cd04496">
    <property type="entry name" value="SSB_OBF"/>
    <property type="match status" value="1"/>
</dbReference>
<protein>
    <recommendedName>
        <fullName evidence="5">SsDNA binding protein</fullName>
    </recommendedName>
</protein>
<reference evidence="3" key="1">
    <citation type="submission" date="2023-06" db="EMBL/GenBank/DDBJ databases">
        <title>Genome-scale phylogeny and comparative genomics of the fungal order Sordariales.</title>
        <authorList>
            <consortium name="Lawrence Berkeley National Laboratory"/>
            <person name="Hensen N."/>
            <person name="Bonometti L."/>
            <person name="Westerberg I."/>
            <person name="Brannstrom I.O."/>
            <person name="Guillou S."/>
            <person name="Cros-Aarteil S."/>
            <person name="Calhoun S."/>
            <person name="Haridas S."/>
            <person name="Kuo A."/>
            <person name="Mondo S."/>
            <person name="Pangilinan J."/>
            <person name="Riley R."/>
            <person name="Labutti K."/>
            <person name="Andreopoulos B."/>
            <person name="Lipzen A."/>
            <person name="Chen C."/>
            <person name="Yanf M."/>
            <person name="Daum C."/>
            <person name="Ng V."/>
            <person name="Clum A."/>
            <person name="Steindorff A."/>
            <person name="Ohm R."/>
            <person name="Martin F."/>
            <person name="Silar P."/>
            <person name="Natvig D."/>
            <person name="Lalanne C."/>
            <person name="Gautier V."/>
            <person name="Ament-Velasquez S.L."/>
            <person name="Kruys A."/>
            <person name="Hutchinson M.I."/>
            <person name="Powell A.J."/>
            <person name="Barry K."/>
            <person name="Miller A.N."/>
            <person name="Grigoriev I.V."/>
            <person name="Debuchy R."/>
            <person name="Gladieux P."/>
            <person name="Thoren M.H."/>
            <person name="Johannesson H."/>
        </authorList>
    </citation>
    <scope>NUCLEOTIDE SEQUENCE</scope>
    <source>
        <strain evidence="3">SMH4607-1</strain>
    </source>
</reference>
<dbReference type="Proteomes" id="UP001172102">
    <property type="component" value="Unassembled WGS sequence"/>
</dbReference>
<gene>
    <name evidence="3" type="ORF">B0H67DRAFT_491610</name>
</gene>